<dbReference type="PANTHER" id="PTHR46402">
    <property type="entry name" value="SET AND MYND DOMAIN-CONTAINING PROTEIN 5"/>
    <property type="match status" value="1"/>
</dbReference>
<proteinExistence type="predicted"/>
<dbReference type="EMBL" id="MCFD01000011">
    <property type="protein sequence ID" value="ORX67778.1"/>
    <property type="molecule type" value="Genomic_DNA"/>
</dbReference>
<dbReference type="Gene3D" id="6.10.140.2220">
    <property type="match status" value="1"/>
</dbReference>
<dbReference type="PANTHER" id="PTHR46402:SF2">
    <property type="entry name" value="HISTONE-LYSINE N-TRIMETHYLTRANSFERASE SMYD5"/>
    <property type="match status" value="1"/>
</dbReference>
<name>A0A1Y1W2R1_9FUNG</name>
<dbReference type="CDD" id="cd20071">
    <property type="entry name" value="SET_SMYD"/>
    <property type="match status" value="1"/>
</dbReference>
<dbReference type="Gene3D" id="2.170.270.10">
    <property type="entry name" value="SET domain"/>
    <property type="match status" value="1"/>
</dbReference>
<comment type="catalytic activity">
    <reaction evidence="6">
        <text>L-lysyl-[histone] + S-adenosyl-L-methionine = N(6)-methyl-L-lysyl-[histone] + S-adenosyl-L-homocysteine + H(+)</text>
        <dbReference type="Rhea" id="RHEA:10024"/>
        <dbReference type="Rhea" id="RHEA-COMP:9845"/>
        <dbReference type="Rhea" id="RHEA-COMP:9846"/>
        <dbReference type="ChEBI" id="CHEBI:15378"/>
        <dbReference type="ChEBI" id="CHEBI:29969"/>
        <dbReference type="ChEBI" id="CHEBI:57856"/>
        <dbReference type="ChEBI" id="CHEBI:59789"/>
        <dbReference type="ChEBI" id="CHEBI:61929"/>
    </reaction>
    <physiologicalReaction direction="left-to-right" evidence="6">
        <dbReference type="Rhea" id="RHEA:10025"/>
    </physiologicalReaction>
</comment>
<evidence type="ECO:0000256" key="6">
    <source>
        <dbReference type="ARBA" id="ARBA00048619"/>
    </source>
</evidence>
<dbReference type="SMART" id="SM00317">
    <property type="entry name" value="SET"/>
    <property type="match status" value="1"/>
</dbReference>
<gene>
    <name evidence="8" type="ORF">DL89DRAFT_248169</name>
</gene>
<evidence type="ECO:0000256" key="3">
    <source>
        <dbReference type="ARBA" id="ARBA00022691"/>
    </source>
</evidence>
<keyword evidence="2" id="KW-0808">Transferase</keyword>
<comment type="caution">
    <text evidence="8">The sequence shown here is derived from an EMBL/GenBank/DDBJ whole genome shotgun (WGS) entry which is preliminary data.</text>
</comment>
<dbReference type="GeneID" id="63801790"/>
<dbReference type="STRING" id="61395.A0A1Y1W2R1"/>
<dbReference type="Proteomes" id="UP000193922">
    <property type="component" value="Unassembled WGS sequence"/>
</dbReference>
<evidence type="ECO:0000256" key="1">
    <source>
        <dbReference type="ARBA" id="ARBA00022603"/>
    </source>
</evidence>
<evidence type="ECO:0000313" key="8">
    <source>
        <dbReference type="EMBL" id="ORX67778.1"/>
    </source>
</evidence>
<organism evidence="8 9">
    <name type="scientific">Linderina pennispora</name>
    <dbReference type="NCBI Taxonomy" id="61395"/>
    <lineage>
        <taxon>Eukaryota</taxon>
        <taxon>Fungi</taxon>
        <taxon>Fungi incertae sedis</taxon>
        <taxon>Zoopagomycota</taxon>
        <taxon>Kickxellomycotina</taxon>
        <taxon>Kickxellomycetes</taxon>
        <taxon>Kickxellales</taxon>
        <taxon>Kickxellaceae</taxon>
        <taxon>Linderina</taxon>
    </lineage>
</organism>
<evidence type="ECO:0000256" key="5">
    <source>
        <dbReference type="ARBA" id="ARBA00044528"/>
    </source>
</evidence>
<sequence>MPEVARTVTPAEDELRAAIAAVKASNPEFGIARVLSTIRSSHGDWQVSEKRVRKFLGALGLVQSDNAGIPKSSLAPTDLAATTGKGQVEIRYIDGTKGKGVFATQDMQPGSIVFEETPFAWYPRWDTVGAAYHLDADHECQLCARSLDPTVVRTRVRPAKCASCGVKFCSSICKTEADMHFHKIECSKSNPAFAKLADFSRRQDQWGAPMGAVRALERVIMEFEQSTRRGREAWAGLKAFATVSQETIDERRFGPAWFMYQEDRENKWKASYKLMKSALCPPPAACGLTAFDRIPAKIKEEMLSYQGWLDLLGKYCLNDQNGGFYLLQSCFNHSCVPNCQVSHPNSGKYRAHIEILKPIKQGEEMFITYVNPRDGVEARRKDLKDWYMFECSCTRCQKELQDLPKTERQENVITI</sequence>
<dbReference type="SUPFAM" id="SSF82199">
    <property type="entry name" value="SET domain"/>
    <property type="match status" value="1"/>
</dbReference>
<dbReference type="Pfam" id="PF00856">
    <property type="entry name" value="SET"/>
    <property type="match status" value="1"/>
</dbReference>
<keyword evidence="1" id="KW-0489">Methyltransferase</keyword>
<evidence type="ECO:0000256" key="4">
    <source>
        <dbReference type="ARBA" id="ARBA00042380"/>
    </source>
</evidence>
<reference evidence="8 9" key="1">
    <citation type="submission" date="2016-07" db="EMBL/GenBank/DDBJ databases">
        <title>Pervasive Adenine N6-methylation of Active Genes in Fungi.</title>
        <authorList>
            <consortium name="DOE Joint Genome Institute"/>
            <person name="Mondo S.J."/>
            <person name="Dannebaum R.O."/>
            <person name="Kuo R.C."/>
            <person name="Labutti K."/>
            <person name="Haridas S."/>
            <person name="Kuo A."/>
            <person name="Salamov A."/>
            <person name="Ahrendt S.R."/>
            <person name="Lipzen A."/>
            <person name="Sullivan W."/>
            <person name="Andreopoulos W.B."/>
            <person name="Clum A."/>
            <person name="Lindquist E."/>
            <person name="Daum C."/>
            <person name="Ramamoorthy G.K."/>
            <person name="Gryganskyi A."/>
            <person name="Culley D."/>
            <person name="Magnuson J.K."/>
            <person name="James T.Y."/>
            <person name="O'Malley M.A."/>
            <person name="Stajich J.E."/>
            <person name="Spatafora J.W."/>
            <person name="Visel A."/>
            <person name="Grigoriev I.V."/>
        </authorList>
    </citation>
    <scope>NUCLEOTIDE SEQUENCE [LARGE SCALE GENOMIC DNA]</scope>
    <source>
        <strain evidence="8 9">ATCC 12442</strain>
    </source>
</reference>
<dbReference type="OrthoDB" id="438641at2759"/>
<feature type="domain" description="SET" evidence="7">
    <location>
        <begin position="86"/>
        <end position="370"/>
    </location>
</feature>
<dbReference type="RefSeq" id="XP_040741624.1">
    <property type="nucleotide sequence ID" value="XM_040885142.1"/>
</dbReference>
<evidence type="ECO:0000256" key="2">
    <source>
        <dbReference type="ARBA" id="ARBA00022679"/>
    </source>
</evidence>
<dbReference type="PROSITE" id="PS50280">
    <property type="entry name" value="SET"/>
    <property type="match status" value="1"/>
</dbReference>
<keyword evidence="9" id="KW-1185">Reference proteome</keyword>
<dbReference type="GO" id="GO:0042799">
    <property type="term" value="F:histone H4K20 methyltransferase activity"/>
    <property type="evidence" value="ECO:0007669"/>
    <property type="project" value="TreeGrafter"/>
</dbReference>
<evidence type="ECO:0000259" key="7">
    <source>
        <dbReference type="PROSITE" id="PS50280"/>
    </source>
</evidence>
<accession>A0A1Y1W2R1</accession>
<evidence type="ECO:0000313" key="9">
    <source>
        <dbReference type="Proteomes" id="UP000193922"/>
    </source>
</evidence>
<protein>
    <recommendedName>
        <fullName evidence="5">Histone-lysine N-methyltransferase SET5</fullName>
    </recommendedName>
    <alternativeName>
        <fullName evidence="4">SET domain-containing protein 5</fullName>
    </alternativeName>
</protein>
<dbReference type="GO" id="GO:0045814">
    <property type="term" value="P:negative regulation of gene expression, epigenetic"/>
    <property type="evidence" value="ECO:0007669"/>
    <property type="project" value="TreeGrafter"/>
</dbReference>
<dbReference type="InterPro" id="IPR046341">
    <property type="entry name" value="SET_dom_sf"/>
</dbReference>
<dbReference type="AlphaFoldDB" id="A0A1Y1W2R1"/>
<dbReference type="Gene3D" id="1.10.220.160">
    <property type="match status" value="1"/>
</dbReference>
<dbReference type="InterPro" id="IPR001214">
    <property type="entry name" value="SET_dom"/>
</dbReference>
<keyword evidence="3" id="KW-0949">S-adenosyl-L-methionine</keyword>
<dbReference type="GO" id="GO:0032259">
    <property type="term" value="P:methylation"/>
    <property type="evidence" value="ECO:0007669"/>
    <property type="project" value="UniProtKB-KW"/>
</dbReference>